<reference evidence="2 3" key="1">
    <citation type="journal article" date="2024" name="Nat. Commun.">
        <title>Phylogenomics reveals the evolutionary origins of lichenization in chlorophyte algae.</title>
        <authorList>
            <person name="Puginier C."/>
            <person name="Libourel C."/>
            <person name="Otte J."/>
            <person name="Skaloud P."/>
            <person name="Haon M."/>
            <person name="Grisel S."/>
            <person name="Petersen M."/>
            <person name="Berrin J.G."/>
            <person name="Delaux P.M."/>
            <person name="Dal Grande F."/>
            <person name="Keller J."/>
        </authorList>
    </citation>
    <scope>NUCLEOTIDE SEQUENCE [LARGE SCALE GENOMIC DNA]</scope>
    <source>
        <strain evidence="2 3">SAG 245.80</strain>
    </source>
</reference>
<dbReference type="InterPro" id="IPR000387">
    <property type="entry name" value="Tyr_Pase_dom"/>
</dbReference>
<dbReference type="Proteomes" id="UP001445335">
    <property type="component" value="Unassembled WGS sequence"/>
</dbReference>
<dbReference type="GO" id="GO:0004721">
    <property type="term" value="F:phosphoprotein phosphatase activity"/>
    <property type="evidence" value="ECO:0007669"/>
    <property type="project" value="InterPro"/>
</dbReference>
<protein>
    <recommendedName>
        <fullName evidence="1">Tyrosine specific protein phosphatases domain-containing protein</fullName>
    </recommendedName>
</protein>
<gene>
    <name evidence="2" type="ORF">WJX81_001496</name>
</gene>
<organism evidence="2 3">
    <name type="scientific">Elliptochloris bilobata</name>
    <dbReference type="NCBI Taxonomy" id="381761"/>
    <lineage>
        <taxon>Eukaryota</taxon>
        <taxon>Viridiplantae</taxon>
        <taxon>Chlorophyta</taxon>
        <taxon>core chlorophytes</taxon>
        <taxon>Trebouxiophyceae</taxon>
        <taxon>Trebouxiophyceae incertae sedis</taxon>
        <taxon>Elliptochloris clade</taxon>
        <taxon>Elliptochloris</taxon>
    </lineage>
</organism>
<dbReference type="Pfam" id="PF13350">
    <property type="entry name" value="Y_phosphatase3"/>
    <property type="match status" value="2"/>
</dbReference>
<dbReference type="Gene3D" id="3.90.190.10">
    <property type="entry name" value="Protein tyrosine phosphatase superfamily"/>
    <property type="match status" value="1"/>
</dbReference>
<proteinExistence type="predicted"/>
<evidence type="ECO:0000259" key="1">
    <source>
        <dbReference type="PROSITE" id="PS50056"/>
    </source>
</evidence>
<feature type="domain" description="Tyrosine specific protein phosphatases" evidence="1">
    <location>
        <begin position="215"/>
        <end position="287"/>
    </location>
</feature>
<dbReference type="PANTHER" id="PTHR31126">
    <property type="entry name" value="TYROSINE-PROTEIN PHOSPHATASE"/>
    <property type="match status" value="1"/>
</dbReference>
<keyword evidence="3" id="KW-1185">Reference proteome</keyword>
<dbReference type="PANTHER" id="PTHR31126:SF10">
    <property type="entry name" value="PROTEIN PHOSPHATASE, PUTATIVE (AFU_ORTHOLOGUE AFUA_6G06650)-RELATED"/>
    <property type="match status" value="1"/>
</dbReference>
<dbReference type="PROSITE" id="PS00383">
    <property type="entry name" value="TYR_PHOSPHATASE_1"/>
    <property type="match status" value="1"/>
</dbReference>
<accession>A0AAW1S6S7</accession>
<name>A0AAW1S6S7_9CHLO</name>
<dbReference type="PROSITE" id="PS50056">
    <property type="entry name" value="TYR_PHOSPHATASE_2"/>
    <property type="match status" value="1"/>
</dbReference>
<dbReference type="EMBL" id="JALJOU010000010">
    <property type="protein sequence ID" value="KAK9841765.1"/>
    <property type="molecule type" value="Genomic_DNA"/>
</dbReference>
<evidence type="ECO:0000313" key="2">
    <source>
        <dbReference type="EMBL" id="KAK9841765.1"/>
    </source>
</evidence>
<dbReference type="AlphaFoldDB" id="A0AAW1S6S7"/>
<dbReference type="InterPro" id="IPR026893">
    <property type="entry name" value="Tyr/Ser_Pase_IphP-type"/>
</dbReference>
<dbReference type="SUPFAM" id="SSF52799">
    <property type="entry name" value="(Phosphotyrosine protein) phosphatases II"/>
    <property type="match status" value="1"/>
</dbReference>
<sequence>MGGCIGRRRQATLGTIGGAGAEEVAVLPCVNLRDLGSVCPTLRTGMVYRGSQVLSSKEMERIGVKTVVDLRKESKMCRQAGRERRRVLREGESLRVAAPEPFTPDSASSMEQVAGKRFERSLHTLQRQEHPPCAACSGGFKARHGVDAAVYHADLHPWTFKRRIFLEMPPVTQASVAVAVCLGRSPQETIARAMLMPGRLGLSGMYRLLLDNASVPIARALRLFADSANYPVLVHCVIGKDRTGLVIMLLLLLCGMDEQAVVDDYLLSEALLRTSRSKGELSTLQDFLISDEMIASKEDTARGTLAHLAAKYGGARGYARAIGLSDAEVRAIRGNLLAPGLKGAASAASVDICAAATCAC</sequence>
<comment type="caution">
    <text evidence="2">The sequence shown here is derived from an EMBL/GenBank/DDBJ whole genome shotgun (WGS) entry which is preliminary data.</text>
</comment>
<dbReference type="InterPro" id="IPR016130">
    <property type="entry name" value="Tyr_Pase_AS"/>
</dbReference>
<dbReference type="InterPro" id="IPR029021">
    <property type="entry name" value="Prot-tyrosine_phosphatase-like"/>
</dbReference>
<evidence type="ECO:0000313" key="3">
    <source>
        <dbReference type="Proteomes" id="UP001445335"/>
    </source>
</evidence>